<evidence type="ECO:0000313" key="4">
    <source>
        <dbReference type="EMBL" id="RLV48743.1"/>
    </source>
</evidence>
<gene>
    <name evidence="4" type="ORF">D9V37_13525</name>
</gene>
<keyword evidence="1" id="KW-0677">Repeat</keyword>
<dbReference type="GO" id="GO:0046813">
    <property type="term" value="P:receptor-mediated virion attachment to host cell"/>
    <property type="evidence" value="ECO:0007669"/>
    <property type="project" value="TreeGrafter"/>
</dbReference>
<dbReference type="InterPro" id="IPR050498">
    <property type="entry name" value="Ycf3"/>
</dbReference>
<evidence type="ECO:0000256" key="3">
    <source>
        <dbReference type="SAM" id="Phobius"/>
    </source>
</evidence>
<dbReference type="SUPFAM" id="SSF48452">
    <property type="entry name" value="TPR-like"/>
    <property type="match status" value="1"/>
</dbReference>
<evidence type="ECO:0000256" key="1">
    <source>
        <dbReference type="ARBA" id="ARBA00022737"/>
    </source>
</evidence>
<feature type="transmembrane region" description="Helical" evidence="3">
    <location>
        <begin position="245"/>
        <end position="263"/>
    </location>
</feature>
<dbReference type="Gene3D" id="1.25.40.10">
    <property type="entry name" value="Tetratricopeptide repeat domain"/>
    <property type="match status" value="2"/>
</dbReference>
<accession>A0A3L8P1Q1</accession>
<dbReference type="SMART" id="SM00028">
    <property type="entry name" value="TPR"/>
    <property type="match status" value="3"/>
</dbReference>
<evidence type="ECO:0000313" key="5">
    <source>
        <dbReference type="Proteomes" id="UP000281708"/>
    </source>
</evidence>
<feature type="transmembrane region" description="Helical" evidence="3">
    <location>
        <begin position="314"/>
        <end position="331"/>
    </location>
</feature>
<dbReference type="PANTHER" id="PTHR44858">
    <property type="entry name" value="TETRATRICOPEPTIDE REPEAT PROTEIN 6"/>
    <property type="match status" value="1"/>
</dbReference>
<dbReference type="InterPro" id="IPR019734">
    <property type="entry name" value="TPR_rpt"/>
</dbReference>
<keyword evidence="2" id="KW-0802">TPR repeat</keyword>
<dbReference type="OrthoDB" id="3686302at2"/>
<reference evidence="4 5" key="1">
    <citation type="submission" date="2018-10" db="EMBL/GenBank/DDBJ databases">
        <title>Marmoricola sp. 4Q3S-7 whole genome shotgun sequence.</title>
        <authorList>
            <person name="Li F."/>
        </authorList>
    </citation>
    <scope>NUCLEOTIDE SEQUENCE [LARGE SCALE GENOMIC DNA]</scope>
    <source>
        <strain evidence="4 5">4Q3S-7</strain>
    </source>
</reference>
<keyword evidence="3" id="KW-0812">Transmembrane</keyword>
<organism evidence="4 5">
    <name type="scientific">Nocardioides mangrovicus</name>
    <dbReference type="NCBI Taxonomy" id="2478913"/>
    <lineage>
        <taxon>Bacteria</taxon>
        <taxon>Bacillati</taxon>
        <taxon>Actinomycetota</taxon>
        <taxon>Actinomycetes</taxon>
        <taxon>Propionibacteriales</taxon>
        <taxon>Nocardioidaceae</taxon>
        <taxon>Nocardioides</taxon>
    </lineage>
</organism>
<dbReference type="InterPro" id="IPR011990">
    <property type="entry name" value="TPR-like_helical_dom_sf"/>
</dbReference>
<feature type="transmembrane region" description="Helical" evidence="3">
    <location>
        <begin position="217"/>
        <end position="239"/>
    </location>
</feature>
<dbReference type="RefSeq" id="WP_121806704.1">
    <property type="nucleotide sequence ID" value="NZ_RDBE01000008.1"/>
</dbReference>
<dbReference type="PANTHER" id="PTHR44858:SF1">
    <property type="entry name" value="UDP-N-ACETYLGLUCOSAMINE--PEPTIDE N-ACETYLGLUCOSAMINYLTRANSFERASE SPINDLY-RELATED"/>
    <property type="match status" value="1"/>
</dbReference>
<protein>
    <submittedName>
        <fullName evidence="4">Tetratricopeptide repeat protein</fullName>
    </submittedName>
</protein>
<dbReference type="Pfam" id="PF13432">
    <property type="entry name" value="TPR_16"/>
    <property type="match status" value="1"/>
</dbReference>
<dbReference type="AlphaFoldDB" id="A0A3L8P1Q1"/>
<proteinExistence type="predicted"/>
<keyword evidence="3" id="KW-1133">Transmembrane helix</keyword>
<dbReference type="EMBL" id="RDBE01000008">
    <property type="protein sequence ID" value="RLV48743.1"/>
    <property type="molecule type" value="Genomic_DNA"/>
</dbReference>
<evidence type="ECO:0000256" key="2">
    <source>
        <dbReference type="ARBA" id="ARBA00022803"/>
    </source>
</evidence>
<comment type="caution">
    <text evidence="4">The sequence shown here is derived from an EMBL/GenBank/DDBJ whole genome shotgun (WGS) entry which is preliminary data.</text>
</comment>
<feature type="transmembrane region" description="Helical" evidence="3">
    <location>
        <begin position="283"/>
        <end position="302"/>
    </location>
</feature>
<name>A0A3L8P1Q1_9ACTN</name>
<dbReference type="Proteomes" id="UP000281708">
    <property type="component" value="Unassembled WGS sequence"/>
</dbReference>
<dbReference type="GO" id="GO:0009279">
    <property type="term" value="C:cell outer membrane"/>
    <property type="evidence" value="ECO:0007669"/>
    <property type="project" value="TreeGrafter"/>
</dbReference>
<keyword evidence="5" id="KW-1185">Reference proteome</keyword>
<keyword evidence="3" id="KW-0472">Membrane</keyword>
<sequence length="337" mass="35308">MTAERARHLLDLGRHAEALDLLRPVLAADPDDVDAHALRAVAHLGLDQHTEALAAADETVARRPDVEWGHRLRAQALSGLRRHPEAMSAAAEAISVDPDNWATHAQFALCAAQLPEHRRAALAAAERAASISPTEPDAHFAVGYVASHLALHELSDTAYRRTIALDPGHVAARHNLAVAGRLGVDLSRRAHALAGVLGDDPGQGAARANLERVAVAAMVRVHLSVVAALLVTTAVSAAAGAPARVAVLAACLAGVVLGAVLLARRLPVGVLVLARAQLTRTPFVIALALVAVLTLLATLWVGLVPYGHWFGLRVLRPLGLLNVVLLVWSVVRAGSAD</sequence>